<protein>
    <recommendedName>
        <fullName evidence="3">HTH cro/C1-type domain-containing protein</fullName>
    </recommendedName>
</protein>
<sequence length="100" mass="11572">MQLTIAQEMNIPAPTFSHYVSGKSKTPQKVVDHLYEKYDLNLHWWYTGKGTKVKAEELPKGLITNIALLIDKVEALTSRIDQQDKIIKQLTRDLYNRDSK</sequence>
<evidence type="ECO:0000313" key="1">
    <source>
        <dbReference type="EMBL" id="MFN0254471.1"/>
    </source>
</evidence>
<evidence type="ECO:0008006" key="3">
    <source>
        <dbReference type="Google" id="ProtNLM"/>
    </source>
</evidence>
<dbReference type="Proteomes" id="UP001517247">
    <property type="component" value="Unassembled WGS sequence"/>
</dbReference>
<dbReference type="EMBL" id="SSHJ02000001">
    <property type="protein sequence ID" value="MFN0254471.1"/>
    <property type="molecule type" value="Genomic_DNA"/>
</dbReference>
<comment type="caution">
    <text evidence="1">The sequence shown here is derived from an EMBL/GenBank/DDBJ whole genome shotgun (WGS) entry which is preliminary data.</text>
</comment>
<proteinExistence type="predicted"/>
<name>A0ABW9J1R0_9SPHI</name>
<organism evidence="1 2">
    <name type="scientific">Pedobacter ureilyticus</name>
    <dbReference type="NCBI Taxonomy" id="1393051"/>
    <lineage>
        <taxon>Bacteria</taxon>
        <taxon>Pseudomonadati</taxon>
        <taxon>Bacteroidota</taxon>
        <taxon>Sphingobacteriia</taxon>
        <taxon>Sphingobacteriales</taxon>
        <taxon>Sphingobacteriaceae</taxon>
        <taxon>Pedobacter</taxon>
    </lineage>
</organism>
<keyword evidence="2" id="KW-1185">Reference proteome</keyword>
<accession>A0ABW9J1R0</accession>
<dbReference type="RefSeq" id="WP_138721621.1">
    <property type="nucleotide sequence ID" value="NZ_SSHJ02000001.1"/>
</dbReference>
<gene>
    <name evidence="1" type="ORF">E6A44_002755</name>
</gene>
<evidence type="ECO:0000313" key="2">
    <source>
        <dbReference type="Proteomes" id="UP001517247"/>
    </source>
</evidence>
<reference evidence="1 2" key="1">
    <citation type="submission" date="2024-12" db="EMBL/GenBank/DDBJ databases">
        <authorList>
            <person name="Hu S."/>
        </authorList>
    </citation>
    <scope>NUCLEOTIDE SEQUENCE [LARGE SCALE GENOMIC DNA]</scope>
    <source>
        <strain evidence="1 2">THG-T11</strain>
    </source>
</reference>